<dbReference type="EMBL" id="VULN01000002">
    <property type="protein sequence ID" value="MSS81407.1"/>
    <property type="molecule type" value="Genomic_DNA"/>
</dbReference>
<dbReference type="InterPro" id="IPR011060">
    <property type="entry name" value="RibuloseP-bd_barrel"/>
</dbReference>
<dbReference type="PANTHER" id="PTHR42894">
    <property type="entry name" value="N-(5'-PHOSPHORIBOSYL)ANTHRANILATE ISOMERASE"/>
    <property type="match status" value="1"/>
</dbReference>
<comment type="pathway">
    <text evidence="2 9">Amino-acid biosynthesis; L-tryptophan biosynthesis; L-tryptophan from chorismate: step 3/5.</text>
</comment>
<accession>A0A6N7VIC8</accession>
<evidence type="ECO:0000256" key="9">
    <source>
        <dbReference type="HAMAP-Rule" id="MF_00135"/>
    </source>
</evidence>
<dbReference type="EC" id="5.3.1.24" evidence="3 9"/>
<organism evidence="11 12">
    <name type="scientific">Acidaminococcus fermentans</name>
    <dbReference type="NCBI Taxonomy" id="905"/>
    <lineage>
        <taxon>Bacteria</taxon>
        <taxon>Bacillati</taxon>
        <taxon>Bacillota</taxon>
        <taxon>Negativicutes</taxon>
        <taxon>Acidaminococcales</taxon>
        <taxon>Acidaminococcaceae</taxon>
        <taxon>Acidaminococcus</taxon>
    </lineage>
</organism>
<evidence type="ECO:0000256" key="1">
    <source>
        <dbReference type="ARBA" id="ARBA00001164"/>
    </source>
</evidence>
<dbReference type="Pfam" id="PF00697">
    <property type="entry name" value="PRAI"/>
    <property type="match status" value="1"/>
</dbReference>
<dbReference type="CDD" id="cd00405">
    <property type="entry name" value="PRAI"/>
    <property type="match status" value="1"/>
</dbReference>
<evidence type="ECO:0000256" key="8">
    <source>
        <dbReference type="ARBA" id="ARBA00023235"/>
    </source>
</evidence>
<gene>
    <name evidence="9" type="primary">trpF</name>
    <name evidence="11" type="ORF">FX155_02080</name>
</gene>
<comment type="caution">
    <text evidence="11">The sequence shown here is derived from an EMBL/GenBank/DDBJ whole genome shotgun (WGS) entry which is preliminary data.</text>
</comment>
<evidence type="ECO:0000313" key="11">
    <source>
        <dbReference type="EMBL" id="MSS81407.1"/>
    </source>
</evidence>
<dbReference type="Gene3D" id="3.20.20.70">
    <property type="entry name" value="Aldolase class I"/>
    <property type="match status" value="1"/>
</dbReference>
<dbReference type="InterPro" id="IPR001240">
    <property type="entry name" value="PRAI_dom"/>
</dbReference>
<dbReference type="InterPro" id="IPR013785">
    <property type="entry name" value="Aldolase_TIM"/>
</dbReference>
<name>A0A6N7VIC8_ACIFE</name>
<evidence type="ECO:0000256" key="6">
    <source>
        <dbReference type="ARBA" id="ARBA00022822"/>
    </source>
</evidence>
<dbReference type="InterPro" id="IPR044643">
    <property type="entry name" value="TrpF_fam"/>
</dbReference>
<dbReference type="UniPathway" id="UPA00035">
    <property type="reaction ID" value="UER00042"/>
</dbReference>
<dbReference type="Proteomes" id="UP000441455">
    <property type="component" value="Unassembled WGS sequence"/>
</dbReference>
<keyword evidence="7 9" id="KW-0057">Aromatic amino acid biosynthesis</keyword>
<keyword evidence="8 9" id="KW-0413">Isomerase</keyword>
<keyword evidence="5 9" id="KW-0028">Amino-acid biosynthesis</keyword>
<evidence type="ECO:0000313" key="12">
    <source>
        <dbReference type="Proteomes" id="UP000441455"/>
    </source>
</evidence>
<evidence type="ECO:0000256" key="5">
    <source>
        <dbReference type="ARBA" id="ARBA00022605"/>
    </source>
</evidence>
<dbReference type="HAMAP" id="MF_00135">
    <property type="entry name" value="PRAI"/>
    <property type="match status" value="1"/>
</dbReference>
<dbReference type="RefSeq" id="WP_326831101.1">
    <property type="nucleotide sequence ID" value="NZ_VULN01000002.1"/>
</dbReference>
<dbReference type="SUPFAM" id="SSF51366">
    <property type="entry name" value="Ribulose-phoshate binding barrel"/>
    <property type="match status" value="1"/>
</dbReference>
<dbReference type="AlphaFoldDB" id="A0A6N7VIC8"/>
<dbReference type="GO" id="GO:0004640">
    <property type="term" value="F:phosphoribosylanthranilate isomerase activity"/>
    <property type="evidence" value="ECO:0007669"/>
    <property type="project" value="UniProtKB-UniRule"/>
</dbReference>
<evidence type="ECO:0000256" key="3">
    <source>
        <dbReference type="ARBA" id="ARBA00012572"/>
    </source>
</evidence>
<evidence type="ECO:0000256" key="7">
    <source>
        <dbReference type="ARBA" id="ARBA00023141"/>
    </source>
</evidence>
<dbReference type="PANTHER" id="PTHR42894:SF1">
    <property type="entry name" value="N-(5'-PHOSPHORIBOSYL)ANTHRANILATE ISOMERASE"/>
    <property type="match status" value="1"/>
</dbReference>
<feature type="domain" description="N-(5'phosphoribosyl) anthranilate isomerase (PRAI)" evidence="10">
    <location>
        <begin position="5"/>
        <end position="200"/>
    </location>
</feature>
<proteinExistence type="inferred from homology"/>
<comment type="similarity">
    <text evidence="9">Belongs to the TrpF family.</text>
</comment>
<comment type="catalytic activity">
    <reaction evidence="1 9">
        <text>N-(5-phospho-beta-D-ribosyl)anthranilate = 1-(2-carboxyphenylamino)-1-deoxy-D-ribulose 5-phosphate</text>
        <dbReference type="Rhea" id="RHEA:21540"/>
        <dbReference type="ChEBI" id="CHEBI:18277"/>
        <dbReference type="ChEBI" id="CHEBI:58613"/>
        <dbReference type="EC" id="5.3.1.24"/>
    </reaction>
</comment>
<evidence type="ECO:0000256" key="4">
    <source>
        <dbReference type="ARBA" id="ARBA00022272"/>
    </source>
</evidence>
<evidence type="ECO:0000256" key="2">
    <source>
        <dbReference type="ARBA" id="ARBA00004664"/>
    </source>
</evidence>
<evidence type="ECO:0000259" key="10">
    <source>
        <dbReference type="Pfam" id="PF00697"/>
    </source>
</evidence>
<reference evidence="11 12" key="1">
    <citation type="submission" date="2019-08" db="EMBL/GenBank/DDBJ databases">
        <title>In-depth cultivation of the pig gut microbiome towards novel bacterial diversity and tailored functional studies.</title>
        <authorList>
            <person name="Wylensek D."/>
            <person name="Hitch T.C.A."/>
            <person name="Clavel T."/>
        </authorList>
    </citation>
    <scope>NUCLEOTIDE SEQUENCE [LARGE SCALE GENOMIC DNA]</scope>
    <source>
        <strain evidence="11 12">WCA-389-WT-5B</strain>
    </source>
</reference>
<dbReference type="GO" id="GO:0000162">
    <property type="term" value="P:L-tryptophan biosynthetic process"/>
    <property type="evidence" value="ECO:0007669"/>
    <property type="project" value="UniProtKB-UniRule"/>
</dbReference>
<sequence length="208" mass="22803">MTKIKLCGIRRPEDVAMVNRAQPDYAGFIFAPGRRQVTAEQAENLRRQLDPAIAAVGVFVKAPVEEAAALANRGTIQLIQLHGEEDEAYVKALRERTTAPIIRVIRVRGPESLRDLDRYDCDYFLLDTYSGSQFGGLGKTFDHSLLRQARFPRPFFLAGGLDADNVAAAIAGCSPFGVDTSSGIETAGTKDENKIRAFVSAVRKEEES</sequence>
<keyword evidence="6 9" id="KW-0822">Tryptophan biosynthesis</keyword>
<protein>
    <recommendedName>
        <fullName evidence="4 9">N-(5'-phosphoribosyl)anthranilate isomerase</fullName>
        <shortName evidence="9">PRAI</shortName>
        <ecNumber evidence="3 9">5.3.1.24</ecNumber>
    </recommendedName>
</protein>